<evidence type="ECO:0000256" key="6">
    <source>
        <dbReference type="ARBA" id="ARBA00022989"/>
    </source>
</evidence>
<dbReference type="Pfam" id="PF10034">
    <property type="entry name" value="Dpy19"/>
    <property type="match status" value="3"/>
</dbReference>
<feature type="transmembrane region" description="Helical" evidence="9">
    <location>
        <begin position="728"/>
        <end position="748"/>
    </location>
</feature>
<feature type="transmembrane region" description="Helical" evidence="9">
    <location>
        <begin position="760"/>
        <end position="793"/>
    </location>
</feature>
<evidence type="ECO:0000256" key="4">
    <source>
        <dbReference type="ARBA" id="ARBA00022679"/>
    </source>
</evidence>
<comment type="subcellular location">
    <subcellularLocation>
        <location evidence="1">Membrane</location>
        <topology evidence="1">Multi-pass membrane protein</topology>
    </subcellularLocation>
</comment>
<dbReference type="CDD" id="cd20178">
    <property type="entry name" value="Dpy19L1"/>
    <property type="match status" value="1"/>
</dbReference>
<dbReference type="STRING" id="9402.L5KLW9"/>
<dbReference type="InParanoid" id="L5KLW9"/>
<dbReference type="InterPro" id="IPR047463">
    <property type="entry name" value="Dpy19L1"/>
</dbReference>
<feature type="transmembrane region" description="Helical" evidence="9">
    <location>
        <begin position="919"/>
        <end position="939"/>
    </location>
</feature>
<dbReference type="eggNOG" id="KOG4587">
    <property type="taxonomic scope" value="Eukaryota"/>
</dbReference>
<name>L5KLW9_PTEAL</name>
<protein>
    <submittedName>
        <fullName evidence="10">Protein dpy-19 like protein 1</fullName>
    </submittedName>
</protein>
<sequence>MVGPTRSKLKEGASEPLHSSRVMQSRRRRRRATGAGEPEMEEEPQEKVEKPELPLPVGGGNLPGGARAYSPRRIRNLKAQNCLQVEVVAKALYLSRFQFLNCFLEQLRDRVHLLRRRQFSGRLTICIGEQNRARRALGRRPQASDRVPSRQHGQAQSLGIHLVTLFENDRHFSHLSSLEREMTFRTEMGLYYSYFKTIIEAPSFLEGLWMVMNDRLTEYPRVINAVKRFHLYPEIASLFPMYVVGYIEPSKFQKIIYMNMLIQGFGWLCGTIILKFLTSKILGVSDHIRLSDLIAARILRFTDFDTLIYTCAPEFDFMEKALIFHTLQLLAFAALAILIMRLKLFLTPHMCVMASLICSQRLFGWLFCRVRFENIVFGILTLMSLQGCANLHSQWSIIGEFNNLPQEELIQWIKYNTRPDAVFAGAMPTMASVKLSTLHPIVNHPHYEDADLRARTKIVYSTYSRKSAKEVRDKLVELHVNYYILEEAWCVVRTKSHITHLFENDRHFSHLSALEREMAFRTEMGLYYSYFKTIVEAPSFLNGVWMIMNDKLTEYPLVINTLKRFNLYPEVILASWYRIYTKIMDLIGIQTKICWTVTRGEGLSPIESCEGKFFAILSRLGDPACFYVAVIFILNGLMMALFFIYGTYLSGSRLGGLVTVLCFFFNHGECTRVMWTPPLRESFSYPFLVLQMLLVTHILRATKLYRGSLIALCISNVFFMLPWQFAQFVLLTQVASLFTVYVVGYIDICKLRKIIYIHMISLALCFVLMFGNSMLLTSYYASSLVIIWSVLAMKPHFLKINVSELSLWVIQGCFWLFGTVILKYLTSKIFGIADDAHIGNLLTSKFFSYKDFDTLLYTCAAEFDFMEKETPLRYTKTLLLPVVLLVFAAIVRKIIGDMWGVVTKQQAHVRKHQFDHGELVYHALQLLAYTALGILIMRLKLFLTPHMCVMASLICSRQLFGWLFCKVHPGAVVFAVLAAMSVQGSANLQTQWNIVGEFSNLPQEELIEWIKYSTKPDAVFAGAMPTMASVKLSALRPVVNHPHYEDAGLRARTKIVYSMYSRKAAEDVKRELMKLQVNYYILEESWCVRRSKPGCSMPEIWDVEDPANAGKPPLCNLLVKDPTPHFTTVFQNSVYKVLEVIGE</sequence>
<dbReference type="GO" id="GO:0000030">
    <property type="term" value="F:mannosyltransferase activity"/>
    <property type="evidence" value="ECO:0007669"/>
    <property type="project" value="InterPro"/>
</dbReference>
<dbReference type="InterPro" id="IPR018732">
    <property type="entry name" value="Dpy-19/Dpy-19-like"/>
</dbReference>
<dbReference type="AlphaFoldDB" id="L5KLW9"/>
<feature type="region of interest" description="Disordered" evidence="8">
    <location>
        <begin position="1"/>
        <end position="60"/>
    </location>
</feature>
<dbReference type="Proteomes" id="UP000010552">
    <property type="component" value="Unassembled WGS sequence"/>
</dbReference>
<keyword evidence="5 9" id="KW-0812">Transmembrane</keyword>
<keyword evidence="11" id="KW-1185">Reference proteome</keyword>
<evidence type="ECO:0000313" key="11">
    <source>
        <dbReference type="Proteomes" id="UP000010552"/>
    </source>
</evidence>
<keyword evidence="3" id="KW-0328">Glycosyltransferase</keyword>
<keyword evidence="4" id="KW-0808">Transferase</keyword>
<comment type="similarity">
    <text evidence="2">Belongs to the dpy-19 family.</text>
</comment>
<dbReference type="PANTHER" id="PTHR31488">
    <property type="entry name" value="DPY-19-LIKE 1, LIKE (H. SAPIENS)"/>
    <property type="match status" value="1"/>
</dbReference>
<feature type="transmembrane region" description="Helical" evidence="9">
    <location>
        <begin position="878"/>
        <end position="895"/>
    </location>
</feature>
<evidence type="ECO:0000256" key="8">
    <source>
        <dbReference type="SAM" id="MobiDB-lite"/>
    </source>
</evidence>
<feature type="transmembrane region" description="Helical" evidence="9">
    <location>
        <begin position="805"/>
        <end position="825"/>
    </location>
</feature>
<evidence type="ECO:0000256" key="1">
    <source>
        <dbReference type="ARBA" id="ARBA00004141"/>
    </source>
</evidence>
<feature type="transmembrane region" description="Helical" evidence="9">
    <location>
        <begin position="959"/>
        <end position="980"/>
    </location>
</feature>
<accession>L5KLW9</accession>
<reference evidence="11" key="1">
    <citation type="journal article" date="2013" name="Science">
        <title>Comparative analysis of bat genomes provides insight into the evolution of flight and immunity.</title>
        <authorList>
            <person name="Zhang G."/>
            <person name="Cowled C."/>
            <person name="Shi Z."/>
            <person name="Huang Z."/>
            <person name="Bishop-Lilly K.A."/>
            <person name="Fang X."/>
            <person name="Wynne J.W."/>
            <person name="Xiong Z."/>
            <person name="Baker M.L."/>
            <person name="Zhao W."/>
            <person name="Tachedjian M."/>
            <person name="Zhu Y."/>
            <person name="Zhou P."/>
            <person name="Jiang X."/>
            <person name="Ng J."/>
            <person name="Yang L."/>
            <person name="Wu L."/>
            <person name="Xiao J."/>
            <person name="Feng Y."/>
            <person name="Chen Y."/>
            <person name="Sun X."/>
            <person name="Zhang Y."/>
            <person name="Marsh G.A."/>
            <person name="Crameri G."/>
            <person name="Broder C.C."/>
            <person name="Frey K.G."/>
            <person name="Wang L.F."/>
            <person name="Wang J."/>
        </authorList>
    </citation>
    <scope>NUCLEOTIDE SEQUENCE [LARGE SCALE GENOMIC DNA]</scope>
</reference>
<gene>
    <name evidence="10" type="ORF">PAL_GLEAN10021914</name>
</gene>
<proteinExistence type="inferred from homology"/>
<evidence type="ECO:0000256" key="9">
    <source>
        <dbReference type="SAM" id="Phobius"/>
    </source>
</evidence>
<feature type="transmembrane region" description="Helical" evidence="9">
    <location>
        <begin position="624"/>
        <end position="645"/>
    </location>
</feature>
<keyword evidence="6 9" id="KW-1133">Transmembrane helix</keyword>
<feature type="transmembrane region" description="Helical" evidence="9">
    <location>
        <begin position="256"/>
        <end position="277"/>
    </location>
</feature>
<evidence type="ECO:0000256" key="5">
    <source>
        <dbReference type="ARBA" id="ARBA00022692"/>
    </source>
</evidence>
<dbReference type="GO" id="GO:0005637">
    <property type="term" value="C:nuclear inner membrane"/>
    <property type="evidence" value="ECO:0007669"/>
    <property type="project" value="TreeGrafter"/>
</dbReference>
<evidence type="ECO:0000256" key="3">
    <source>
        <dbReference type="ARBA" id="ARBA00022676"/>
    </source>
</evidence>
<evidence type="ECO:0000256" key="7">
    <source>
        <dbReference type="ARBA" id="ARBA00023136"/>
    </source>
</evidence>
<dbReference type="FunCoup" id="L5KLW9">
    <property type="interactions" value="1956"/>
</dbReference>
<organism evidence="10 11">
    <name type="scientific">Pteropus alecto</name>
    <name type="common">Black flying fox</name>
    <dbReference type="NCBI Taxonomy" id="9402"/>
    <lineage>
        <taxon>Eukaryota</taxon>
        <taxon>Metazoa</taxon>
        <taxon>Chordata</taxon>
        <taxon>Craniata</taxon>
        <taxon>Vertebrata</taxon>
        <taxon>Euteleostomi</taxon>
        <taxon>Mammalia</taxon>
        <taxon>Eutheria</taxon>
        <taxon>Laurasiatheria</taxon>
        <taxon>Chiroptera</taxon>
        <taxon>Yinpterochiroptera</taxon>
        <taxon>Pteropodoidea</taxon>
        <taxon>Pteropodidae</taxon>
        <taxon>Pteropodinae</taxon>
        <taxon>Pteropus</taxon>
    </lineage>
</organism>
<evidence type="ECO:0000256" key="2">
    <source>
        <dbReference type="ARBA" id="ARBA00008744"/>
    </source>
</evidence>
<keyword evidence="7 9" id="KW-0472">Membrane</keyword>
<feature type="transmembrane region" description="Helical" evidence="9">
    <location>
        <begin position="322"/>
        <end position="340"/>
    </location>
</feature>
<evidence type="ECO:0000313" key="10">
    <source>
        <dbReference type="EMBL" id="ELK12654.1"/>
    </source>
</evidence>
<dbReference type="PANTHER" id="PTHR31488:SF5">
    <property type="entry name" value="C-MANNOSYLTRANSFERASE DPY19L1-RELATED"/>
    <property type="match status" value="1"/>
</dbReference>
<dbReference type="EMBL" id="KB030660">
    <property type="protein sequence ID" value="ELK12654.1"/>
    <property type="molecule type" value="Genomic_DNA"/>
</dbReference>